<feature type="transmembrane region" description="Helical" evidence="2">
    <location>
        <begin position="42"/>
        <end position="60"/>
    </location>
</feature>
<dbReference type="EMBL" id="JAUFQS010000047">
    <property type="protein sequence ID" value="MDN3690460.1"/>
    <property type="molecule type" value="Genomic_DNA"/>
</dbReference>
<feature type="region of interest" description="Disordered" evidence="1">
    <location>
        <begin position="74"/>
        <end position="113"/>
    </location>
</feature>
<evidence type="ECO:0000313" key="3">
    <source>
        <dbReference type="EMBL" id="MDN3690460.1"/>
    </source>
</evidence>
<keyword evidence="2" id="KW-0812">Transmembrane</keyword>
<keyword evidence="4" id="KW-1185">Reference proteome</keyword>
<dbReference type="InterPro" id="IPR011250">
    <property type="entry name" value="OMP/PagP_B-barrel"/>
</dbReference>
<name>A0ABT8CCB7_9BACT</name>
<sequence>MEKDKMDRLIKEKLEAYHPEFTETAWMDFAPHLSKIYWWKSWWGFPSISGIVLLGIYLLYPSFTKELPEKNVQLAESQSPSMPSPWGEEQKAVPSSAESLEEEPELNLSEASNADFIKKSNEKPVDSISIPTEAKTRTMQRVLETKEPYPAFLRQPGLKRNAVNHYSENRPRYHYSDPGLMRHLLEIDNNAMTHPSTTVKGVGDLFKIKEPLHWDVTVGPVVSWMYPVDGFSTTRLPYSEELFSWRFPGMNIELVVNQKWSLSTGVMGGNTVNYISVGEDYPIENLVHFPDWSEVTYTVENIKIETRQLLLPLSLRYHQKIMGNIGMNFKVGLLAHRIGDQSFVYEKSWLASSLGLSTALSQDTWQLSYLQGGLGFSYDLFNRFSTFLEGAYWKGIKPIGGEKHRYHLMGVSFGVNYHLFPKE</sequence>
<comment type="caution">
    <text evidence="3">The sequence shown here is derived from an EMBL/GenBank/DDBJ whole genome shotgun (WGS) entry which is preliminary data.</text>
</comment>
<reference evidence="4" key="1">
    <citation type="journal article" date="2019" name="Int. J. Syst. Evol. Microbiol.">
        <title>The Global Catalogue of Microorganisms (GCM) 10K type strain sequencing project: providing services to taxonomists for standard genome sequencing and annotation.</title>
        <authorList>
            <consortium name="The Broad Institute Genomics Platform"/>
            <consortium name="The Broad Institute Genome Sequencing Center for Infectious Disease"/>
            <person name="Wu L."/>
            <person name="Ma J."/>
        </authorList>
    </citation>
    <scope>NUCLEOTIDE SEQUENCE [LARGE SCALE GENOMIC DNA]</scope>
    <source>
        <strain evidence="4">CECT 7706</strain>
    </source>
</reference>
<dbReference type="RefSeq" id="WP_163383054.1">
    <property type="nucleotide sequence ID" value="NZ_JAUFQS010000047.1"/>
</dbReference>
<evidence type="ECO:0000256" key="2">
    <source>
        <dbReference type="SAM" id="Phobius"/>
    </source>
</evidence>
<protein>
    <recommendedName>
        <fullName evidence="5">Outer membrane protein beta-barrel domain-containing protein</fullName>
    </recommendedName>
</protein>
<proteinExistence type="predicted"/>
<dbReference type="Proteomes" id="UP001236663">
    <property type="component" value="Unassembled WGS sequence"/>
</dbReference>
<evidence type="ECO:0008006" key="5">
    <source>
        <dbReference type="Google" id="ProtNLM"/>
    </source>
</evidence>
<dbReference type="SUPFAM" id="SSF56925">
    <property type="entry name" value="OMPA-like"/>
    <property type="match status" value="1"/>
</dbReference>
<evidence type="ECO:0000313" key="4">
    <source>
        <dbReference type="Proteomes" id="UP001236663"/>
    </source>
</evidence>
<accession>A0ABT8CCB7</accession>
<keyword evidence="2" id="KW-0472">Membrane</keyword>
<gene>
    <name evidence="3" type="ORF">QWZ15_21750</name>
</gene>
<keyword evidence="2" id="KW-1133">Transmembrane helix</keyword>
<evidence type="ECO:0000256" key="1">
    <source>
        <dbReference type="SAM" id="MobiDB-lite"/>
    </source>
</evidence>
<organism evidence="3 4">
    <name type="scientific">Cyclobacterium jeungdonense</name>
    <dbReference type="NCBI Taxonomy" id="708087"/>
    <lineage>
        <taxon>Bacteria</taxon>
        <taxon>Pseudomonadati</taxon>
        <taxon>Bacteroidota</taxon>
        <taxon>Cytophagia</taxon>
        <taxon>Cytophagales</taxon>
        <taxon>Cyclobacteriaceae</taxon>
        <taxon>Cyclobacterium</taxon>
    </lineage>
</organism>